<evidence type="ECO:0000256" key="1">
    <source>
        <dbReference type="SAM" id="Phobius"/>
    </source>
</evidence>
<dbReference type="Proteomes" id="UP001177023">
    <property type="component" value="Unassembled WGS sequence"/>
</dbReference>
<reference evidence="2" key="1">
    <citation type="submission" date="2023-06" db="EMBL/GenBank/DDBJ databases">
        <authorList>
            <person name="Delattre M."/>
        </authorList>
    </citation>
    <scope>NUCLEOTIDE SEQUENCE</scope>
    <source>
        <strain evidence="2">AF72</strain>
    </source>
</reference>
<feature type="transmembrane region" description="Helical" evidence="1">
    <location>
        <begin position="71"/>
        <end position="96"/>
    </location>
</feature>
<keyword evidence="1" id="KW-0812">Transmembrane</keyword>
<proteinExistence type="predicted"/>
<evidence type="ECO:0000313" key="2">
    <source>
        <dbReference type="EMBL" id="CAJ0582159.1"/>
    </source>
</evidence>
<organism evidence="2 3">
    <name type="scientific">Mesorhabditis spiculigera</name>
    <dbReference type="NCBI Taxonomy" id="96644"/>
    <lineage>
        <taxon>Eukaryota</taxon>
        <taxon>Metazoa</taxon>
        <taxon>Ecdysozoa</taxon>
        <taxon>Nematoda</taxon>
        <taxon>Chromadorea</taxon>
        <taxon>Rhabditida</taxon>
        <taxon>Rhabditina</taxon>
        <taxon>Rhabditomorpha</taxon>
        <taxon>Rhabditoidea</taxon>
        <taxon>Rhabditidae</taxon>
        <taxon>Mesorhabditinae</taxon>
        <taxon>Mesorhabditis</taxon>
    </lineage>
</organism>
<gene>
    <name evidence="2" type="ORF">MSPICULIGERA_LOCUS20301</name>
</gene>
<keyword evidence="3" id="KW-1185">Reference proteome</keyword>
<dbReference type="EMBL" id="CATQJA010002664">
    <property type="protein sequence ID" value="CAJ0582159.1"/>
    <property type="molecule type" value="Genomic_DNA"/>
</dbReference>
<accession>A0AA36D9C3</accession>
<keyword evidence="1" id="KW-1133">Transmembrane helix</keyword>
<feature type="non-terminal residue" evidence="2">
    <location>
        <position position="229"/>
    </location>
</feature>
<sequence length="229" mass="25237">MSIDNTVNELSNTLSELGRLVGHINSQIAGITGRINQTLDNFDGSVARVAGDASSVTGQITDTVSQVPNSWVFYLLLITLCIVFILLSVVLSLNLVTKAHAIYVIFKGRDVDKQPILDDLYDERRTPPGARPSFDEQQPGAVYKARQAHVALPIEYEPPRRFGVHNNSFDYPPRAQVVGGDTSFSDNQPPVAMQRRIDPNQIENGRQGVYHLDSGSAAYTTRSLRSQEV</sequence>
<evidence type="ECO:0000313" key="3">
    <source>
        <dbReference type="Proteomes" id="UP001177023"/>
    </source>
</evidence>
<keyword evidence="1" id="KW-0472">Membrane</keyword>
<comment type="caution">
    <text evidence="2">The sequence shown here is derived from an EMBL/GenBank/DDBJ whole genome shotgun (WGS) entry which is preliminary data.</text>
</comment>
<name>A0AA36D9C3_9BILA</name>
<dbReference type="AlphaFoldDB" id="A0AA36D9C3"/>
<protein>
    <submittedName>
        <fullName evidence="2">Uncharacterized protein</fullName>
    </submittedName>
</protein>